<dbReference type="RefSeq" id="WP_142862652.1">
    <property type="nucleotide sequence ID" value="NZ_VJMF01000034.1"/>
</dbReference>
<feature type="region of interest" description="Disordered" evidence="1">
    <location>
        <begin position="1"/>
        <end position="23"/>
    </location>
</feature>
<sequence length="187" mass="20922">MIEDRKDEEVEKRRGETDQPAVHARRTNYAALRMIMARNRRAIVARRIRSARSGFDGGLCLGVEPDKPASFVRDHGGDALQDQHARKEMRDESAPRKPSPGLHILHATPLLCVIYSNVIVRSPAYGVNSVFEIEPKIPLFGQRPPTHDPDDIASYPSSPRPIRACWVDVIGISFSIPRRSGSLEHAK</sequence>
<evidence type="ECO:0000313" key="2">
    <source>
        <dbReference type="EMBL" id="TRL35073.1"/>
    </source>
</evidence>
<dbReference type="EMBL" id="VJMF01000034">
    <property type="protein sequence ID" value="TRL35073.1"/>
    <property type="molecule type" value="Genomic_DNA"/>
</dbReference>
<comment type="caution">
    <text evidence="2">The sequence shown here is derived from an EMBL/GenBank/DDBJ whole genome shotgun (WGS) entry which is preliminary data.</text>
</comment>
<protein>
    <submittedName>
        <fullName evidence="2">Uncharacterized protein</fullName>
    </submittedName>
</protein>
<gene>
    <name evidence="2" type="ORF">FM996_08545</name>
</gene>
<proteinExistence type="predicted"/>
<dbReference type="Proteomes" id="UP000316781">
    <property type="component" value="Unassembled WGS sequence"/>
</dbReference>
<evidence type="ECO:0000313" key="3">
    <source>
        <dbReference type="Proteomes" id="UP000316781"/>
    </source>
</evidence>
<reference evidence="2 3" key="1">
    <citation type="submission" date="2019-07" db="EMBL/GenBank/DDBJ databases">
        <title>Ln-dependent methylotrophs.</title>
        <authorList>
            <person name="Tani A."/>
        </authorList>
    </citation>
    <scope>NUCLEOTIDE SEQUENCE [LARGE SCALE GENOMIC DNA]</scope>
    <source>
        <strain evidence="2 3">SM89A</strain>
    </source>
</reference>
<organism evidence="2 3">
    <name type="scientific">Methylosinus sporium</name>
    <dbReference type="NCBI Taxonomy" id="428"/>
    <lineage>
        <taxon>Bacteria</taxon>
        <taxon>Pseudomonadati</taxon>
        <taxon>Pseudomonadota</taxon>
        <taxon>Alphaproteobacteria</taxon>
        <taxon>Hyphomicrobiales</taxon>
        <taxon>Methylocystaceae</taxon>
        <taxon>Methylosinus</taxon>
    </lineage>
</organism>
<dbReference type="AlphaFoldDB" id="A0A549SZL4"/>
<accession>A0A549SZL4</accession>
<name>A0A549SZL4_METSR</name>
<feature type="compositionally biased region" description="Basic and acidic residues" evidence="1">
    <location>
        <begin position="1"/>
        <end position="17"/>
    </location>
</feature>
<evidence type="ECO:0000256" key="1">
    <source>
        <dbReference type="SAM" id="MobiDB-lite"/>
    </source>
</evidence>